<dbReference type="InterPro" id="IPR057546">
    <property type="entry name" value="HEAT_GCN1"/>
</dbReference>
<feature type="compositionally biased region" description="Basic residues" evidence="3">
    <location>
        <begin position="1068"/>
        <end position="1078"/>
    </location>
</feature>
<feature type="domain" description="RRP12 HEAT" evidence="4">
    <location>
        <begin position="361"/>
        <end position="664"/>
    </location>
</feature>
<protein>
    <submittedName>
        <fullName evidence="7">RRP12-like protein</fullName>
    </submittedName>
</protein>
<comment type="similarity">
    <text evidence="1">Belongs to the RRP12 family.</text>
</comment>
<feature type="compositionally biased region" description="Basic residues" evidence="3">
    <location>
        <begin position="1156"/>
        <end position="1171"/>
    </location>
</feature>
<proteinExistence type="inferred from homology"/>
<feature type="compositionally biased region" description="Basic and acidic residues" evidence="3">
    <location>
        <begin position="1130"/>
        <end position="1139"/>
    </location>
</feature>
<dbReference type="InterPro" id="IPR016024">
    <property type="entry name" value="ARM-type_fold"/>
</dbReference>
<dbReference type="InterPro" id="IPR011989">
    <property type="entry name" value="ARM-like"/>
</dbReference>
<dbReference type="InterPro" id="IPR057860">
    <property type="entry name" value="HEAT_RRP12_N"/>
</dbReference>
<dbReference type="EMBL" id="GGEC01036493">
    <property type="protein sequence ID" value="MBX16977.1"/>
    <property type="molecule type" value="Transcribed_RNA"/>
</dbReference>
<feature type="domain" description="RRP12 N-terminal HEAT" evidence="6">
    <location>
        <begin position="15"/>
        <end position="291"/>
    </location>
</feature>
<evidence type="ECO:0000313" key="7">
    <source>
        <dbReference type="EMBL" id="MBX16977.1"/>
    </source>
</evidence>
<dbReference type="Pfam" id="PF25772">
    <property type="entry name" value="HEAT_RRP12_N"/>
    <property type="match status" value="1"/>
</dbReference>
<evidence type="ECO:0000259" key="4">
    <source>
        <dbReference type="Pfam" id="PF08161"/>
    </source>
</evidence>
<organism evidence="7">
    <name type="scientific">Rhizophora mucronata</name>
    <name type="common">Asiatic mangrove</name>
    <dbReference type="NCBI Taxonomy" id="61149"/>
    <lineage>
        <taxon>Eukaryota</taxon>
        <taxon>Viridiplantae</taxon>
        <taxon>Streptophyta</taxon>
        <taxon>Embryophyta</taxon>
        <taxon>Tracheophyta</taxon>
        <taxon>Spermatophyta</taxon>
        <taxon>Magnoliopsida</taxon>
        <taxon>eudicotyledons</taxon>
        <taxon>Gunneridae</taxon>
        <taxon>Pentapetalae</taxon>
        <taxon>rosids</taxon>
        <taxon>fabids</taxon>
        <taxon>Malpighiales</taxon>
        <taxon>Rhizophoraceae</taxon>
        <taxon>Rhizophora</taxon>
    </lineage>
</organism>
<reference evidence="7" key="1">
    <citation type="submission" date="2018-02" db="EMBL/GenBank/DDBJ databases">
        <title>Rhizophora mucronata_Transcriptome.</title>
        <authorList>
            <person name="Meera S.P."/>
            <person name="Sreeshan A."/>
            <person name="Augustine A."/>
        </authorList>
    </citation>
    <scope>NUCLEOTIDE SEQUENCE</scope>
    <source>
        <tissue evidence="7">Leaf</tissue>
    </source>
</reference>
<evidence type="ECO:0000259" key="6">
    <source>
        <dbReference type="Pfam" id="PF25772"/>
    </source>
</evidence>
<feature type="compositionally biased region" description="Basic and acidic residues" evidence="3">
    <location>
        <begin position="1046"/>
        <end position="1058"/>
    </location>
</feature>
<dbReference type="Pfam" id="PF23271">
    <property type="entry name" value="HEAT_GCN1"/>
    <property type="match status" value="1"/>
</dbReference>
<feature type="compositionally biased region" description="Polar residues" evidence="3">
    <location>
        <begin position="1036"/>
        <end position="1045"/>
    </location>
</feature>
<dbReference type="PANTHER" id="PTHR48412:SF1">
    <property type="entry name" value="ARM REPEAT SUPERFAMILY PROTEIN"/>
    <property type="match status" value="1"/>
</dbReference>
<feature type="domain" description="Stalled ribosome sensor GCN1-like HEAT repeats region" evidence="5">
    <location>
        <begin position="844"/>
        <end position="975"/>
    </location>
</feature>
<dbReference type="PANTHER" id="PTHR48412">
    <property type="entry name" value="ARM REPEAT SUPERFAMILY PROTEIN"/>
    <property type="match status" value="1"/>
</dbReference>
<evidence type="ECO:0000256" key="2">
    <source>
        <dbReference type="ARBA" id="ARBA00022737"/>
    </source>
</evidence>
<name>A0A2P2LG69_RHIMU</name>
<dbReference type="SUPFAM" id="SSF48371">
    <property type="entry name" value="ARM repeat"/>
    <property type="match status" value="1"/>
</dbReference>
<evidence type="ECO:0000256" key="1">
    <source>
        <dbReference type="ARBA" id="ARBA00007690"/>
    </source>
</evidence>
<dbReference type="AlphaFoldDB" id="A0A2P2LG69"/>
<evidence type="ECO:0000259" key="5">
    <source>
        <dbReference type="Pfam" id="PF23271"/>
    </source>
</evidence>
<feature type="region of interest" description="Disordered" evidence="3">
    <location>
        <begin position="1028"/>
        <end position="1171"/>
    </location>
</feature>
<evidence type="ECO:0000256" key="3">
    <source>
        <dbReference type="SAM" id="MobiDB-lite"/>
    </source>
</evidence>
<sequence length="1171" mass="128997">MQAKAQQKETEPRPETEASLKYDVDICQQLMSRYSASTAPQHRHLLATAAAIRSILSAECLPLTPPAYFAAAVGTLSDSKTLDSTEIAALLSFISVVVPLIPEKGMKEDKASEAVGVLVGVVEERDGLGVATVSGVVKSLGVLILGFCDLDDWASVKPGFESLLKFSVDKRPKVRRSAQDCLEKVFGPFRSSVAVKEASKLVLSLVKCYMPMALNALQTADVSKDETLSKPEHLEVIHMLNLLKPIAPFLSNKVSSKVLSELHILLSQHFSPITGHVLSCIEPFFESERNEAVGTQLENIIDSLALYVSMGEKNPIDTVMSAAKLLKKGLDNLSARGSSSSMKILLKVVGSLAGLLICESSIALQSSDIMKQVIKNFINCKMLLIDENQSLEFVCQESEEADAIRSICAILEKCLNSCNGVLNEPLCGAISILFQELGEMSFIFMNSIVLKLADLMNHAGQDNSDTHHLQKCLGSAVVAMGPQRILELIPISINADDFTCSNTWLVPILKNHVVGASLEYYMEHIVPLAKSFQRAHKEVKKSVIGQDLQAHAQGLWGLLPAFCQYPVDTHKKFGSLADLLIKFLKKDSFMHQHVAFALQVLVNQNKSSLLPGQNVGEFNTCAQKDKALEFKGIPCYSNKTAKKNIRALGSCSTELLQALVDLFVDSLADKRLYMKDAIGCLASVTDSSITKDIFVSLLQRFEVVNSKGEFEKKIQDDETIDEEQGNLSATEKDIQRCPLMSLASVLVEGAGEDLVELIYNFVVDSLQGNHVTGQCEVYHTLSKVLEEHGWFCSSRFMELIDLLLGLEPSTDISSVRHRFACFHTLMVHMLEMSLEEQDTKAFLILNEIIVTLKDAKDEARKVAYDTLLMICSSLKDSSRVNAGRSYHKLISMIMGYLSGSSPHIKSGAVSALSVVVHSDAEVCLKIPDVVPSVLSLLHGKAVEVIKAALGFAKVLVSCLPAKDLQNVLSEVVSGVLPWSSVSRHHFREKVTIILEIITRKCGSAAVEAAAPEKYKRFVKTVFQNRHHKSTSKDAVATNTETSLEDSSIKRSEEQKHNDLGSFPNRQGSVHHRKRKRGIYKGPPDLRAPHITTGDDSGPQDAKRVENPKQKMLVKVPLRDKGEETPNNESNDWKTSMEHKSMRKKRKGALQTLSSTFKHRRHRKLGKQKAHN</sequence>
<dbReference type="Pfam" id="PF08161">
    <property type="entry name" value="RRP12_HEAT"/>
    <property type="match status" value="1"/>
</dbReference>
<accession>A0A2P2LG69</accession>
<keyword evidence="2" id="KW-0677">Repeat</keyword>
<dbReference type="Gene3D" id="1.25.10.10">
    <property type="entry name" value="Leucine-rich Repeat Variant"/>
    <property type="match status" value="1"/>
</dbReference>
<dbReference type="InterPro" id="IPR012978">
    <property type="entry name" value="HEAT_RRP12"/>
</dbReference>